<dbReference type="SMART" id="SM00028">
    <property type="entry name" value="TPR"/>
    <property type="match status" value="6"/>
</dbReference>
<sequence length="596" mass="65766">MQKVWRGTDATAVWGRRPAERMARTLVLMSGVFLAGAVPALAERPAEALNLPSANSTSGNFLAAFHADRIKDLDASATYFTRALQTAPHDPYLLERAFALTLADGEIKDALSIGKQLMKANPDNRMTYLAFGIDALKHGKWSKAVELTSQSKADPLSDLVAEVISAWAELGSGKAAAALARLDKLKGPPWYDLFRSYHAGLIADAAGKPDEAVKRLRVAYGYDQGSIRITEAYVRALVRDGQIDEARQLVDGLLTRIPDHVVLSRLRADIAGKQSMKPFVTDPNVGAAEILAGLGNAIARDDDGTDLVAGFLQLALYLDPKTEVARLTLAEIFERAQNYERAIEVLSEIDDTSSFKRAAEIQIGFDYNSLDKVDEARAHLETVLKKNPEDLEAAIALGNILRVRKMFKESSEVYTQAIDHMASPAAKDWSIYYYRGITLERTDRWPEAEADFKKALELSPDQPLVLNYLGYSWVDRGENYDQALDMIKKAVDAEPTDGYIVDSLGWVYYKLGRYQDAVTQLEQAVNLRPGDPTINDHLGDAYWRVGRRIEARFQWAHARDSNPETADLPKILEKLVNGLPDATSKQAADGDKPSGG</sequence>
<dbReference type="InterPro" id="IPR013105">
    <property type="entry name" value="TPR_2"/>
</dbReference>
<dbReference type="Pfam" id="PF13432">
    <property type="entry name" value="TPR_16"/>
    <property type="match status" value="1"/>
</dbReference>
<keyword evidence="4" id="KW-0449">Lipoprotein</keyword>
<feature type="repeat" description="TPR" evidence="3">
    <location>
        <begin position="498"/>
        <end position="531"/>
    </location>
</feature>
<evidence type="ECO:0000256" key="3">
    <source>
        <dbReference type="PROSITE-ProRule" id="PRU00339"/>
    </source>
</evidence>
<dbReference type="Gene3D" id="1.25.40.10">
    <property type="entry name" value="Tetratricopeptide repeat domain"/>
    <property type="match status" value="2"/>
</dbReference>
<gene>
    <name evidence="4" type="ORF">HDIA_1170</name>
</gene>
<dbReference type="KEGG" id="hdi:HDIA_1170"/>
<dbReference type="Proteomes" id="UP000223606">
    <property type="component" value="Chromosome 1"/>
</dbReference>
<dbReference type="PANTHER" id="PTHR12558:SF13">
    <property type="entry name" value="CELL DIVISION CYCLE PROTEIN 27 HOMOLOG"/>
    <property type="match status" value="1"/>
</dbReference>
<dbReference type="Pfam" id="PF13414">
    <property type="entry name" value="TPR_11"/>
    <property type="match status" value="1"/>
</dbReference>
<reference evidence="5" key="1">
    <citation type="submission" date="2017-09" db="EMBL/GenBank/DDBJ databases">
        <title>Genome sequence of Nannocystis excedens DSM 71.</title>
        <authorList>
            <person name="Blom J."/>
        </authorList>
    </citation>
    <scope>NUCLEOTIDE SEQUENCE [LARGE SCALE GENOMIC DNA]</scope>
    <source>
        <strain evidence="5">type strain: E19</strain>
    </source>
</reference>
<accession>A0A2C9D4L2</accession>
<dbReference type="PANTHER" id="PTHR12558">
    <property type="entry name" value="CELL DIVISION CYCLE 16,23,27"/>
    <property type="match status" value="1"/>
</dbReference>
<dbReference type="EMBL" id="LT960614">
    <property type="protein sequence ID" value="SON54711.1"/>
    <property type="molecule type" value="Genomic_DNA"/>
</dbReference>
<keyword evidence="5" id="KW-1185">Reference proteome</keyword>
<dbReference type="InterPro" id="IPR019734">
    <property type="entry name" value="TPR_rpt"/>
</dbReference>
<name>A0A2C9D4L2_9HYPH</name>
<proteinExistence type="predicted"/>
<evidence type="ECO:0000256" key="1">
    <source>
        <dbReference type="ARBA" id="ARBA00022737"/>
    </source>
</evidence>
<evidence type="ECO:0000313" key="5">
    <source>
        <dbReference type="Proteomes" id="UP000223606"/>
    </source>
</evidence>
<keyword evidence="2 3" id="KW-0802">TPR repeat</keyword>
<keyword evidence="1" id="KW-0677">Repeat</keyword>
<dbReference type="InterPro" id="IPR011990">
    <property type="entry name" value="TPR-like_helical_dom_sf"/>
</dbReference>
<evidence type="ECO:0000313" key="4">
    <source>
        <dbReference type="EMBL" id="SON54711.1"/>
    </source>
</evidence>
<feature type="repeat" description="TPR" evidence="3">
    <location>
        <begin position="429"/>
        <end position="462"/>
    </location>
</feature>
<evidence type="ECO:0000256" key="2">
    <source>
        <dbReference type="ARBA" id="ARBA00022803"/>
    </source>
</evidence>
<organism evidence="4 5">
    <name type="scientific">Hartmannibacter diazotrophicus</name>
    <dbReference type="NCBI Taxonomy" id="1482074"/>
    <lineage>
        <taxon>Bacteria</taxon>
        <taxon>Pseudomonadati</taxon>
        <taxon>Pseudomonadota</taxon>
        <taxon>Alphaproteobacteria</taxon>
        <taxon>Hyphomicrobiales</taxon>
        <taxon>Pleomorphomonadaceae</taxon>
        <taxon>Hartmannibacter</taxon>
    </lineage>
</organism>
<dbReference type="Pfam" id="PF14559">
    <property type="entry name" value="TPR_19"/>
    <property type="match status" value="1"/>
</dbReference>
<dbReference type="SUPFAM" id="SSF48452">
    <property type="entry name" value="TPR-like"/>
    <property type="match status" value="3"/>
</dbReference>
<dbReference type="AlphaFoldDB" id="A0A2C9D4L2"/>
<protein>
    <submittedName>
        <fullName evidence="4">Lipoprotein NlpI</fullName>
    </submittedName>
</protein>
<dbReference type="Pfam" id="PF07719">
    <property type="entry name" value="TPR_2"/>
    <property type="match status" value="1"/>
</dbReference>
<dbReference type="PROSITE" id="PS50005">
    <property type="entry name" value="TPR"/>
    <property type="match status" value="2"/>
</dbReference>